<proteinExistence type="predicted"/>
<dbReference type="Gene3D" id="1.20.5.1610">
    <property type="match status" value="1"/>
</dbReference>
<dbReference type="RefSeq" id="WP_067488364.1">
    <property type="nucleotide sequence ID" value="NZ_SNXK01000004.1"/>
</dbReference>
<reference evidence="1 2" key="1">
    <citation type="submission" date="2019-03" db="EMBL/GenBank/DDBJ databases">
        <title>Genomic Encyclopedia of Type Strains, Phase IV (KMG-IV): sequencing the most valuable type-strain genomes for metagenomic binning, comparative biology and taxonomic classification.</title>
        <authorList>
            <person name="Goeker M."/>
        </authorList>
    </citation>
    <scope>NUCLEOTIDE SEQUENCE [LARGE SCALE GENOMIC DNA]</scope>
    <source>
        <strain evidence="1 2">DSM 44496</strain>
    </source>
</reference>
<dbReference type="InterPro" id="IPR001753">
    <property type="entry name" value="Enoyl-CoA_hydra/iso"/>
</dbReference>
<evidence type="ECO:0000313" key="2">
    <source>
        <dbReference type="Proteomes" id="UP000295087"/>
    </source>
</evidence>
<dbReference type="PANTHER" id="PTHR11941:SF54">
    <property type="entry name" value="ENOYL-COA HYDRATASE, MITOCHONDRIAL"/>
    <property type="match status" value="1"/>
</dbReference>
<dbReference type="Gene3D" id="3.90.226.10">
    <property type="entry name" value="2-enoyl-CoA Hydratase, Chain A, domain 1"/>
    <property type="match status" value="1"/>
</dbReference>
<protein>
    <submittedName>
        <fullName evidence="1">Carboxymethylproline synthase</fullName>
    </submittedName>
</protein>
<dbReference type="AlphaFoldDB" id="A0A4R6PIV6"/>
<gene>
    <name evidence="1" type="ORF">DFR75_10416</name>
</gene>
<dbReference type="GO" id="GO:0003824">
    <property type="term" value="F:catalytic activity"/>
    <property type="evidence" value="ECO:0007669"/>
    <property type="project" value="UniProtKB-ARBA"/>
</dbReference>
<dbReference type="CDD" id="cd06558">
    <property type="entry name" value="crotonase-like"/>
    <property type="match status" value="1"/>
</dbReference>
<name>A0A4R6PIV6_NOCIG</name>
<dbReference type="Pfam" id="PF00378">
    <property type="entry name" value="ECH_1"/>
    <property type="match status" value="1"/>
</dbReference>
<dbReference type="InterPro" id="IPR029045">
    <property type="entry name" value="ClpP/crotonase-like_dom_sf"/>
</dbReference>
<accession>A0A4R6PIV6</accession>
<dbReference type="PANTHER" id="PTHR11941">
    <property type="entry name" value="ENOYL-COA HYDRATASE-RELATED"/>
    <property type="match status" value="1"/>
</dbReference>
<dbReference type="Proteomes" id="UP000295087">
    <property type="component" value="Unassembled WGS sequence"/>
</dbReference>
<dbReference type="SUPFAM" id="SSF52096">
    <property type="entry name" value="ClpP/crotonase"/>
    <property type="match status" value="1"/>
</dbReference>
<evidence type="ECO:0000313" key="1">
    <source>
        <dbReference type="EMBL" id="TDP37666.1"/>
    </source>
</evidence>
<dbReference type="GO" id="GO:0006635">
    <property type="term" value="P:fatty acid beta-oxidation"/>
    <property type="evidence" value="ECO:0007669"/>
    <property type="project" value="TreeGrafter"/>
</dbReference>
<dbReference type="EMBL" id="SNXK01000004">
    <property type="protein sequence ID" value="TDP37666.1"/>
    <property type="molecule type" value="Genomic_DNA"/>
</dbReference>
<sequence>MRRIEIEDVAGVRLLTLTHEKYTNPIGKQTAADLMKALAEADRDDGVSAVVVTGGRDRCFSAGGDFNEARMLLDDDIVDETIAWCTDMYLAVLNCGKPAVAAVDHHAIGLGFQLAMMFDWKIMSSRADFIMPELEHGIGASVGATVLTTTCSYDVARHVIMSCQPIGPEAALRYTMVDEVCEPEFLIDRAVARARRLGSYPRIAFAGTKRVSTEPMRTALQRTLPASQAVHRNGFKAKAMHKHFRRVLGTSDEKAVDAN</sequence>
<organism evidence="1 2">
    <name type="scientific">Nocardia ignorata</name>
    <dbReference type="NCBI Taxonomy" id="145285"/>
    <lineage>
        <taxon>Bacteria</taxon>
        <taxon>Bacillati</taxon>
        <taxon>Actinomycetota</taxon>
        <taxon>Actinomycetes</taxon>
        <taxon>Mycobacteriales</taxon>
        <taxon>Nocardiaceae</taxon>
        <taxon>Nocardia</taxon>
    </lineage>
</organism>
<comment type="caution">
    <text evidence="1">The sequence shown here is derived from an EMBL/GenBank/DDBJ whole genome shotgun (WGS) entry which is preliminary data.</text>
</comment>
<keyword evidence="2" id="KW-1185">Reference proteome</keyword>